<evidence type="ECO:0000313" key="3">
    <source>
        <dbReference type="EMBL" id="ALO66912.1"/>
    </source>
</evidence>
<protein>
    <recommendedName>
        <fullName evidence="5">DUF4190 domain-containing protein</fullName>
    </recommendedName>
</protein>
<accession>A0A0S2M0A9</accession>
<feature type="compositionally biased region" description="Low complexity" evidence="1">
    <location>
        <begin position="30"/>
        <end position="48"/>
    </location>
</feature>
<organism evidence="3 4">
    <name type="scientific">Arthrobacter alpinus</name>
    <dbReference type="NCBI Taxonomy" id="656366"/>
    <lineage>
        <taxon>Bacteria</taxon>
        <taxon>Bacillati</taxon>
        <taxon>Actinomycetota</taxon>
        <taxon>Actinomycetes</taxon>
        <taxon>Micrococcales</taxon>
        <taxon>Micrococcaceae</taxon>
        <taxon>Arthrobacter</taxon>
    </lineage>
</organism>
<dbReference type="RefSeq" id="WP_062288630.1">
    <property type="nucleotide sequence ID" value="NZ_CP013200.1"/>
</dbReference>
<dbReference type="Proteomes" id="UP000059574">
    <property type="component" value="Chromosome"/>
</dbReference>
<feature type="compositionally biased region" description="Polar residues" evidence="1">
    <location>
        <begin position="1"/>
        <end position="15"/>
    </location>
</feature>
<evidence type="ECO:0008006" key="5">
    <source>
        <dbReference type="Google" id="ProtNLM"/>
    </source>
</evidence>
<feature type="region of interest" description="Disordered" evidence="1">
    <location>
        <begin position="1"/>
        <end position="48"/>
    </location>
</feature>
<name>A0A0S2M0A9_9MICC</name>
<keyword evidence="2" id="KW-0812">Transmembrane</keyword>
<dbReference type="EMBL" id="CP013200">
    <property type="protein sequence ID" value="ALO66912.1"/>
    <property type="molecule type" value="Genomic_DNA"/>
</dbReference>
<evidence type="ECO:0000256" key="1">
    <source>
        <dbReference type="SAM" id="MobiDB-lite"/>
    </source>
</evidence>
<dbReference type="AlphaFoldDB" id="A0A0S2M0A9"/>
<evidence type="ECO:0000256" key="2">
    <source>
        <dbReference type="SAM" id="Phobius"/>
    </source>
</evidence>
<gene>
    <name evidence="3" type="ORF">AS189_10880</name>
</gene>
<reference evidence="3 4" key="2">
    <citation type="journal article" date="2016" name="J. Biotechnol.">
        <title>Complete genome sequence of Arthrobacter alpinus ERGS4:06, a yellow pigmented bacterium tolerant to cold and radiations isolated from Sikkim Himalaya.</title>
        <authorList>
            <person name="Kumar R."/>
            <person name="Singh D."/>
            <person name="Swarnkar M.K."/>
            <person name="Singh A.K."/>
            <person name="Kumar S."/>
        </authorList>
    </citation>
    <scope>NUCLEOTIDE SEQUENCE [LARGE SCALE GENOMIC DNA]</scope>
    <source>
        <strain evidence="3 4">ERGS4:06</strain>
    </source>
</reference>
<dbReference type="OrthoDB" id="4955310at2"/>
<feature type="transmembrane region" description="Helical" evidence="2">
    <location>
        <begin position="61"/>
        <end position="82"/>
    </location>
</feature>
<proteinExistence type="predicted"/>
<reference evidence="4" key="1">
    <citation type="submission" date="2015-11" db="EMBL/GenBank/DDBJ databases">
        <authorList>
            <person name="Kumar R."/>
            <person name="Singh D."/>
            <person name="Swarnkar M.K."/>
            <person name="Singh A.K."/>
            <person name="Kumar S."/>
        </authorList>
    </citation>
    <scope>NUCLEOTIDE SEQUENCE [LARGE SCALE GENOMIC DNA]</scope>
    <source>
        <strain evidence="4">ERGS4:06</strain>
    </source>
</reference>
<keyword evidence="2" id="KW-0472">Membrane</keyword>
<keyword evidence="2" id="KW-1133">Transmembrane helix</keyword>
<feature type="transmembrane region" description="Helical" evidence="2">
    <location>
        <begin position="94"/>
        <end position="122"/>
    </location>
</feature>
<sequence length="153" mass="15737">MSSNTPENPYGQPSQAPAPYGQQPSGEKSGAPYTQQAPAPYGQQPGQYGAPAVDPGKTMSIIAIILPFVGFSLVGLILGLVAKSKSKKAGYKNTLALAAIIISAVFIVLSIIGGILISVYFVNLANEVAQACQDGAEFVTINGQQLACPSVTP</sequence>
<evidence type="ECO:0000313" key="4">
    <source>
        <dbReference type="Proteomes" id="UP000059574"/>
    </source>
</evidence>